<dbReference type="RefSeq" id="WP_074672685.1">
    <property type="nucleotide sequence ID" value="NZ_FNQG01000009.1"/>
</dbReference>
<reference evidence="1 2" key="1">
    <citation type="submission" date="2016-10" db="EMBL/GenBank/DDBJ databases">
        <authorList>
            <person name="de Groot N.N."/>
        </authorList>
    </citation>
    <scope>NUCLEOTIDE SEQUENCE [LARGE SCALE GENOMIC DNA]</scope>
    <source>
        <strain evidence="1 2">DSM 2872</strain>
    </source>
</reference>
<dbReference type="Proteomes" id="UP000183469">
    <property type="component" value="Unassembled WGS sequence"/>
</dbReference>
<dbReference type="OrthoDB" id="2963177at2"/>
<proteinExistence type="predicted"/>
<accession>A0A1H3YVU4</accession>
<dbReference type="EMBL" id="FNQG01000009">
    <property type="protein sequence ID" value="SEA15530.1"/>
    <property type="molecule type" value="Genomic_DNA"/>
</dbReference>
<sequence length="333" mass="37835">MSKSIKLKMYNVLDEDNSSYLNFAYNDCCAFFREYGSTDWVPLNLSRTGSATDNIYYIEGANDWNPDTCEVRLKQEITLYNLSELFITEDCPEPLMPIALENDVLGITAVWWSDKSKIRGCQYIDEIRYNDISVSNEKKFILDIKFPVGQLAGQLELFYKLFMKECGEKRSPGIAHSNGVLLGDIGTPLVLQIDGEGAVFPIYTVKIPNENLWWTEISIDDPFEDSFIDGGFAVYLNEAHPDYKELFKRNGAVSALQCEIIACALEELFIYLKNEFSESFDSVDLEDLEKGTIAFAVIYMINTFDIQMDADITSLNKSIRKAVSRMPKEAIKA</sequence>
<evidence type="ECO:0000313" key="1">
    <source>
        <dbReference type="EMBL" id="SEA15530.1"/>
    </source>
</evidence>
<gene>
    <name evidence="1" type="ORF">SAMN05660648_02161</name>
</gene>
<name>A0A1H3YVU4_SELRU</name>
<evidence type="ECO:0000313" key="2">
    <source>
        <dbReference type="Proteomes" id="UP000183469"/>
    </source>
</evidence>
<protein>
    <submittedName>
        <fullName evidence="1">Uncharacterized protein</fullName>
    </submittedName>
</protein>
<dbReference type="AlphaFoldDB" id="A0A1H3YVU4"/>
<organism evidence="1 2">
    <name type="scientific">Selenomonas ruminantium</name>
    <dbReference type="NCBI Taxonomy" id="971"/>
    <lineage>
        <taxon>Bacteria</taxon>
        <taxon>Bacillati</taxon>
        <taxon>Bacillota</taxon>
        <taxon>Negativicutes</taxon>
        <taxon>Selenomonadales</taxon>
        <taxon>Selenomonadaceae</taxon>
        <taxon>Selenomonas</taxon>
    </lineage>
</organism>